<dbReference type="PANTHER" id="PTHR23409:SF18">
    <property type="entry name" value="RIBONUCLEOSIDE-DIPHOSPHATE REDUCTASE SUBUNIT M2"/>
    <property type="match status" value="1"/>
</dbReference>
<dbReference type="InterPro" id="IPR000358">
    <property type="entry name" value="RNR_small_fam"/>
</dbReference>
<evidence type="ECO:0000256" key="2">
    <source>
        <dbReference type="SAM" id="Phobius"/>
    </source>
</evidence>
<dbReference type="PROSITE" id="PS00368">
    <property type="entry name" value="RIBORED_SMALL"/>
    <property type="match status" value="1"/>
</dbReference>
<name>A0A6C0CIM1_9ZZZZ</name>
<dbReference type="PANTHER" id="PTHR23409">
    <property type="entry name" value="RIBONUCLEOSIDE-DIPHOSPHATE REDUCTASE SMALL CHAIN"/>
    <property type="match status" value="1"/>
</dbReference>
<dbReference type="Gene3D" id="1.10.620.20">
    <property type="entry name" value="Ribonucleotide Reductase, subunit A"/>
    <property type="match status" value="1"/>
</dbReference>
<feature type="transmembrane region" description="Helical" evidence="2">
    <location>
        <begin position="156"/>
        <end position="177"/>
    </location>
</feature>
<dbReference type="InterPro" id="IPR012348">
    <property type="entry name" value="RNR-like"/>
</dbReference>
<dbReference type="AlphaFoldDB" id="A0A6C0CIM1"/>
<sequence>MTTATPGERYTLFPIKNSETKVYQLYKQAVASFWTPEEIDFSKDESDWESLTTQEQDFVKQVLAFFAGADGIVQENLATRFQRDTESPPARLFYAFQNAMEGVHGEMYSLLIDKYVKDGDEKMRLFRALDNVPCIKRKGEWAMKWIESGEDFATRLVGFACVEGIFFSGAFCAIYWLKKRGLLPGLTFSNELISRDEGLHTVFAVEMYHGQSPIAAEKIREILESAVAIETEFICESLPCTLIGMNATLMTQYIRFVADRLAVQLGIPKIWNAQNPFDFMDMISMEGKGNFFERRVSDYSKAGVGVNQDEMVIKFDSEDF</sequence>
<evidence type="ECO:0000313" key="3">
    <source>
        <dbReference type="EMBL" id="QHT04017.1"/>
    </source>
</evidence>
<dbReference type="SUPFAM" id="SSF47240">
    <property type="entry name" value="Ferritin-like"/>
    <property type="match status" value="1"/>
</dbReference>
<dbReference type="GO" id="GO:0009263">
    <property type="term" value="P:deoxyribonucleotide biosynthetic process"/>
    <property type="evidence" value="ECO:0007669"/>
    <property type="project" value="InterPro"/>
</dbReference>
<dbReference type="InterPro" id="IPR030475">
    <property type="entry name" value="RNR_small_AS"/>
</dbReference>
<protein>
    <submittedName>
        <fullName evidence="3">Uncharacterized protein</fullName>
    </submittedName>
</protein>
<proteinExistence type="inferred from homology"/>
<dbReference type="InterPro" id="IPR009078">
    <property type="entry name" value="Ferritin-like_SF"/>
</dbReference>
<reference evidence="3" key="1">
    <citation type="journal article" date="2020" name="Nature">
        <title>Giant virus diversity and host interactions through global metagenomics.</title>
        <authorList>
            <person name="Schulz F."/>
            <person name="Roux S."/>
            <person name="Paez-Espino D."/>
            <person name="Jungbluth S."/>
            <person name="Walsh D.A."/>
            <person name="Denef V.J."/>
            <person name="McMahon K.D."/>
            <person name="Konstantinidis K.T."/>
            <person name="Eloe-Fadrosh E.A."/>
            <person name="Kyrpides N.C."/>
            <person name="Woyke T."/>
        </authorList>
    </citation>
    <scope>NUCLEOTIDE SEQUENCE</scope>
    <source>
        <strain evidence="3">GVMAG-M-3300021137-6</strain>
    </source>
</reference>
<keyword evidence="2" id="KW-1133">Transmembrane helix</keyword>
<dbReference type="EMBL" id="MN739421">
    <property type="protein sequence ID" value="QHT04017.1"/>
    <property type="molecule type" value="Genomic_DNA"/>
</dbReference>
<accession>A0A6C0CIM1</accession>
<keyword evidence="2" id="KW-0472">Membrane</keyword>
<dbReference type="GO" id="GO:0016491">
    <property type="term" value="F:oxidoreductase activity"/>
    <property type="evidence" value="ECO:0007669"/>
    <property type="project" value="InterPro"/>
</dbReference>
<dbReference type="InterPro" id="IPR033909">
    <property type="entry name" value="RNR_small"/>
</dbReference>
<comment type="similarity">
    <text evidence="1">Belongs to the ribonucleoside diphosphate reductase small chain family.</text>
</comment>
<organism evidence="3">
    <name type="scientific">viral metagenome</name>
    <dbReference type="NCBI Taxonomy" id="1070528"/>
    <lineage>
        <taxon>unclassified sequences</taxon>
        <taxon>metagenomes</taxon>
        <taxon>organismal metagenomes</taxon>
    </lineage>
</organism>
<keyword evidence="2" id="KW-0812">Transmembrane</keyword>
<evidence type="ECO:0000256" key="1">
    <source>
        <dbReference type="ARBA" id="ARBA00009303"/>
    </source>
</evidence>
<dbReference type="Pfam" id="PF00268">
    <property type="entry name" value="Ribonuc_red_sm"/>
    <property type="match status" value="1"/>
</dbReference>
<dbReference type="CDD" id="cd01049">
    <property type="entry name" value="RNRR2"/>
    <property type="match status" value="1"/>
</dbReference>